<evidence type="ECO:0000313" key="3">
    <source>
        <dbReference type="Proteomes" id="UP001358586"/>
    </source>
</evidence>
<evidence type="ECO:0000256" key="1">
    <source>
        <dbReference type="SAM" id="MobiDB-lite"/>
    </source>
</evidence>
<organism evidence="2 3">
    <name type="scientific">Gossypium arboreum</name>
    <name type="common">Tree cotton</name>
    <name type="synonym">Gossypium nanking</name>
    <dbReference type="NCBI Taxonomy" id="29729"/>
    <lineage>
        <taxon>Eukaryota</taxon>
        <taxon>Viridiplantae</taxon>
        <taxon>Streptophyta</taxon>
        <taxon>Embryophyta</taxon>
        <taxon>Tracheophyta</taxon>
        <taxon>Spermatophyta</taxon>
        <taxon>Magnoliopsida</taxon>
        <taxon>eudicotyledons</taxon>
        <taxon>Gunneridae</taxon>
        <taxon>Pentapetalae</taxon>
        <taxon>rosids</taxon>
        <taxon>malvids</taxon>
        <taxon>Malvales</taxon>
        <taxon>Malvaceae</taxon>
        <taxon>Malvoideae</taxon>
        <taxon>Gossypium</taxon>
    </lineage>
</organism>
<comment type="caution">
    <text evidence="2">The sequence shown here is derived from an EMBL/GenBank/DDBJ whole genome shotgun (WGS) entry which is preliminary data.</text>
</comment>
<dbReference type="Proteomes" id="UP001358586">
    <property type="component" value="Chromosome 1"/>
</dbReference>
<feature type="compositionally biased region" description="Gly residues" evidence="1">
    <location>
        <begin position="33"/>
        <end position="51"/>
    </location>
</feature>
<keyword evidence="3" id="KW-1185">Reference proteome</keyword>
<accession>A0ABR0R5Y0</accession>
<dbReference type="EMBL" id="JARKNE010000001">
    <property type="protein sequence ID" value="KAK5846916.1"/>
    <property type="molecule type" value="Genomic_DNA"/>
</dbReference>
<sequence length="298" mass="30519">MQNGRKCGDNLISGGGGDEFIRGKGEFLEDGGDGGGMHLRGGSEGDVEGEGGGGDVNGSEFIGGKVEFLGGGYGDVGRDGTFNGDVGGCKFVNSGRSRILGGGGDCWLVEVELEIVDMVTLWTKMLVEVNDAKGVHIGGDMFVGDGCEFLDGKGGGEGNVTRGEFLGCECDVIDGNVVRGEGNVTRGEFLGCECDVIGGNVVRGEFVSSKRNEFLGCEGDVIGGNVVRGEGDVTRGGRWSFRGGGGGGGGDEITTKDVGGGEFVNSGGGKLFRGGHRNAQLLQENSHLKDGNSRLTSK</sequence>
<proteinExistence type="predicted"/>
<protein>
    <submittedName>
        <fullName evidence="2">Uncharacterized protein</fullName>
    </submittedName>
</protein>
<name>A0ABR0R5Y0_GOSAR</name>
<gene>
    <name evidence="2" type="ORF">PVK06_003217</name>
</gene>
<reference evidence="2 3" key="1">
    <citation type="submission" date="2023-03" db="EMBL/GenBank/DDBJ databases">
        <title>WGS of Gossypium arboreum.</title>
        <authorList>
            <person name="Yu D."/>
        </authorList>
    </citation>
    <scope>NUCLEOTIDE SEQUENCE [LARGE SCALE GENOMIC DNA]</scope>
    <source>
        <tissue evidence="2">Leaf</tissue>
    </source>
</reference>
<evidence type="ECO:0000313" key="2">
    <source>
        <dbReference type="EMBL" id="KAK5846916.1"/>
    </source>
</evidence>
<feature type="region of interest" description="Disordered" evidence="1">
    <location>
        <begin position="32"/>
        <end position="51"/>
    </location>
</feature>